<evidence type="ECO:0000313" key="10">
    <source>
        <dbReference type="EMBL" id="MDQ0189594.1"/>
    </source>
</evidence>
<dbReference type="SUPFAM" id="SSF46894">
    <property type="entry name" value="C-terminal effector domain of the bipartite response regulators"/>
    <property type="match status" value="1"/>
</dbReference>
<feature type="DNA-binding region" description="OmpR/PhoB-type" evidence="7">
    <location>
        <begin position="129"/>
        <end position="228"/>
    </location>
</feature>
<evidence type="ECO:0000256" key="7">
    <source>
        <dbReference type="PROSITE-ProRule" id="PRU01091"/>
    </source>
</evidence>
<comment type="caution">
    <text evidence="10">The sequence shown here is derived from an EMBL/GenBank/DDBJ whole genome shotgun (WGS) entry which is preliminary data.</text>
</comment>
<evidence type="ECO:0000259" key="8">
    <source>
        <dbReference type="PROSITE" id="PS50110"/>
    </source>
</evidence>
<name>A0ABT9XH15_9BACL</name>
<keyword evidence="1 6" id="KW-0597">Phosphoprotein</keyword>
<dbReference type="Gene3D" id="1.10.10.10">
    <property type="entry name" value="Winged helix-like DNA-binding domain superfamily/Winged helix DNA-binding domain"/>
    <property type="match status" value="1"/>
</dbReference>
<dbReference type="InterPro" id="IPR016032">
    <property type="entry name" value="Sig_transdc_resp-reg_C-effctor"/>
</dbReference>
<dbReference type="InterPro" id="IPR039420">
    <property type="entry name" value="WalR-like"/>
</dbReference>
<dbReference type="InterPro" id="IPR036388">
    <property type="entry name" value="WH-like_DNA-bd_sf"/>
</dbReference>
<keyword evidence="2" id="KW-0902">Two-component regulatory system</keyword>
<proteinExistence type="predicted"/>
<dbReference type="RefSeq" id="WP_274454529.1">
    <property type="nucleotide sequence ID" value="NZ_CP067097.1"/>
</dbReference>
<dbReference type="Pfam" id="PF00072">
    <property type="entry name" value="Response_reg"/>
    <property type="match status" value="1"/>
</dbReference>
<dbReference type="PROSITE" id="PS51755">
    <property type="entry name" value="OMPR_PHOB"/>
    <property type="match status" value="1"/>
</dbReference>
<dbReference type="PANTHER" id="PTHR48111:SF73">
    <property type="entry name" value="ALKALINE PHOSPHATASE SYNTHESIS TRANSCRIPTIONAL REGULATORY PROTEIN PHOP"/>
    <property type="match status" value="1"/>
</dbReference>
<keyword evidence="5" id="KW-0804">Transcription</keyword>
<dbReference type="SUPFAM" id="SSF52172">
    <property type="entry name" value="CheY-like"/>
    <property type="match status" value="1"/>
</dbReference>
<feature type="domain" description="Response regulatory" evidence="8">
    <location>
        <begin position="4"/>
        <end position="117"/>
    </location>
</feature>
<dbReference type="SMART" id="SM00448">
    <property type="entry name" value="REC"/>
    <property type="match status" value="1"/>
</dbReference>
<evidence type="ECO:0000256" key="5">
    <source>
        <dbReference type="ARBA" id="ARBA00023163"/>
    </source>
</evidence>
<dbReference type="PANTHER" id="PTHR48111">
    <property type="entry name" value="REGULATOR OF RPOS"/>
    <property type="match status" value="1"/>
</dbReference>
<evidence type="ECO:0000256" key="2">
    <source>
        <dbReference type="ARBA" id="ARBA00023012"/>
    </source>
</evidence>
<dbReference type="CDD" id="cd17574">
    <property type="entry name" value="REC_OmpR"/>
    <property type="match status" value="1"/>
</dbReference>
<evidence type="ECO:0000259" key="9">
    <source>
        <dbReference type="PROSITE" id="PS51755"/>
    </source>
</evidence>
<dbReference type="GO" id="GO:0003677">
    <property type="term" value="F:DNA binding"/>
    <property type="evidence" value="ECO:0007669"/>
    <property type="project" value="UniProtKB-KW"/>
</dbReference>
<evidence type="ECO:0000256" key="3">
    <source>
        <dbReference type="ARBA" id="ARBA00023015"/>
    </source>
</evidence>
<dbReference type="Pfam" id="PF00486">
    <property type="entry name" value="Trans_reg_C"/>
    <property type="match status" value="1"/>
</dbReference>
<reference evidence="10 11" key="1">
    <citation type="submission" date="2023-07" db="EMBL/GenBank/DDBJ databases">
        <title>Genomic Encyclopedia of Type Strains, Phase IV (KMG-IV): sequencing the most valuable type-strain genomes for metagenomic binning, comparative biology and taxonomic classification.</title>
        <authorList>
            <person name="Goeker M."/>
        </authorList>
    </citation>
    <scope>NUCLEOTIDE SEQUENCE [LARGE SCALE GENOMIC DNA]</scope>
    <source>
        <strain evidence="10 11">DSM 4006</strain>
    </source>
</reference>
<dbReference type="InterPro" id="IPR001789">
    <property type="entry name" value="Sig_transdc_resp-reg_receiver"/>
</dbReference>
<dbReference type="Gene3D" id="3.40.50.2300">
    <property type="match status" value="1"/>
</dbReference>
<accession>A0ABT9XH15</accession>
<dbReference type="Gene3D" id="6.10.250.690">
    <property type="match status" value="1"/>
</dbReference>
<organism evidence="10 11">
    <name type="scientific">Alicyclobacillus cycloheptanicus</name>
    <dbReference type="NCBI Taxonomy" id="1457"/>
    <lineage>
        <taxon>Bacteria</taxon>
        <taxon>Bacillati</taxon>
        <taxon>Bacillota</taxon>
        <taxon>Bacilli</taxon>
        <taxon>Bacillales</taxon>
        <taxon>Alicyclobacillaceae</taxon>
        <taxon>Alicyclobacillus</taxon>
    </lineage>
</organism>
<sequence length="230" mass="25947">MQATILLVDDEPKVIDFVRPFLESEGFRVITAEDGDTAIRLADTEAPDLVVLDWMLPGRSGIEICRALRQNSDVGIIMLTARSEEADKVLGLEVGADDYLVKPFGLRELAARIRAVLRRKNEASGSAHDEVLVRGELLIDEGKVRVLKHQREVALTPTEFKLLVTLARRPGVVYSRLQLMKASVGEEYLNYERTVDTHISHLRQKIEDDPSQPRYIQTVYGMGYRFGEQV</sequence>
<dbReference type="InterPro" id="IPR001867">
    <property type="entry name" value="OmpR/PhoB-type_DNA-bd"/>
</dbReference>
<dbReference type="InterPro" id="IPR011006">
    <property type="entry name" value="CheY-like_superfamily"/>
</dbReference>
<keyword evidence="3" id="KW-0805">Transcription regulation</keyword>
<dbReference type="Proteomes" id="UP001232973">
    <property type="component" value="Unassembled WGS sequence"/>
</dbReference>
<evidence type="ECO:0000256" key="6">
    <source>
        <dbReference type="PROSITE-ProRule" id="PRU00169"/>
    </source>
</evidence>
<evidence type="ECO:0000256" key="1">
    <source>
        <dbReference type="ARBA" id="ARBA00022553"/>
    </source>
</evidence>
<evidence type="ECO:0000256" key="4">
    <source>
        <dbReference type="ARBA" id="ARBA00023125"/>
    </source>
</evidence>
<dbReference type="EMBL" id="JAUSTP010000009">
    <property type="protein sequence ID" value="MDQ0189594.1"/>
    <property type="molecule type" value="Genomic_DNA"/>
</dbReference>
<dbReference type="CDD" id="cd00383">
    <property type="entry name" value="trans_reg_C"/>
    <property type="match status" value="1"/>
</dbReference>
<keyword evidence="4 7" id="KW-0238">DNA-binding</keyword>
<feature type="modified residue" description="4-aspartylphosphate" evidence="6">
    <location>
        <position position="53"/>
    </location>
</feature>
<evidence type="ECO:0000313" key="11">
    <source>
        <dbReference type="Proteomes" id="UP001232973"/>
    </source>
</evidence>
<keyword evidence="11" id="KW-1185">Reference proteome</keyword>
<feature type="domain" description="OmpR/PhoB-type" evidence="9">
    <location>
        <begin position="129"/>
        <end position="228"/>
    </location>
</feature>
<dbReference type="SMART" id="SM00862">
    <property type="entry name" value="Trans_reg_C"/>
    <property type="match status" value="1"/>
</dbReference>
<dbReference type="PROSITE" id="PS50110">
    <property type="entry name" value="RESPONSE_REGULATORY"/>
    <property type="match status" value="1"/>
</dbReference>
<protein>
    <submittedName>
        <fullName evidence="10">DNA-binding response OmpR family regulator</fullName>
    </submittedName>
</protein>
<gene>
    <name evidence="10" type="ORF">J2S03_001439</name>
</gene>